<evidence type="ECO:0000256" key="2">
    <source>
        <dbReference type="ARBA" id="ARBA00010617"/>
    </source>
</evidence>
<dbReference type="PRINTS" id="PR00463">
    <property type="entry name" value="EP450I"/>
</dbReference>
<organism evidence="5 6">
    <name type="scientific">Streptomyces caatingaensis</name>
    <dbReference type="NCBI Taxonomy" id="1678637"/>
    <lineage>
        <taxon>Bacteria</taxon>
        <taxon>Bacillati</taxon>
        <taxon>Actinomycetota</taxon>
        <taxon>Actinomycetes</taxon>
        <taxon>Kitasatosporales</taxon>
        <taxon>Streptomycetaceae</taxon>
        <taxon>Streptomyces</taxon>
    </lineage>
</organism>
<comment type="cofactor">
    <cofactor evidence="1 3">
        <name>heme</name>
        <dbReference type="ChEBI" id="CHEBI:30413"/>
    </cofactor>
</comment>
<dbReference type="SUPFAM" id="SSF48264">
    <property type="entry name" value="Cytochrome P450"/>
    <property type="match status" value="1"/>
</dbReference>
<accession>A0A0K9XLP1</accession>
<protein>
    <submittedName>
        <fullName evidence="5">Cytochrome P450</fullName>
    </submittedName>
</protein>
<dbReference type="Gene3D" id="1.10.630.10">
    <property type="entry name" value="Cytochrome P450"/>
    <property type="match status" value="1"/>
</dbReference>
<dbReference type="PROSITE" id="PS00086">
    <property type="entry name" value="CYTOCHROME_P450"/>
    <property type="match status" value="1"/>
</dbReference>
<dbReference type="Proteomes" id="UP000037288">
    <property type="component" value="Unassembled WGS sequence"/>
</dbReference>
<dbReference type="InterPro" id="IPR002401">
    <property type="entry name" value="Cyt_P450_E_grp-I"/>
</dbReference>
<dbReference type="EMBL" id="LFXA01000002">
    <property type="protein sequence ID" value="KNB54026.1"/>
    <property type="molecule type" value="Genomic_DNA"/>
</dbReference>
<name>A0A0K9XLP1_9ACTN</name>
<dbReference type="PANTHER" id="PTHR24305">
    <property type="entry name" value="CYTOCHROME P450"/>
    <property type="match status" value="1"/>
</dbReference>
<dbReference type="InterPro" id="IPR017972">
    <property type="entry name" value="Cyt_P450_CS"/>
</dbReference>
<dbReference type="Pfam" id="PF00067">
    <property type="entry name" value="p450"/>
    <property type="match status" value="1"/>
</dbReference>
<dbReference type="STRING" id="1678637.AC230_05620"/>
<keyword evidence="3 4" id="KW-0479">Metal-binding</keyword>
<evidence type="ECO:0000256" key="1">
    <source>
        <dbReference type="ARBA" id="ARBA00001971"/>
    </source>
</evidence>
<comment type="caution">
    <text evidence="5">The sequence shown here is derived from an EMBL/GenBank/DDBJ whole genome shotgun (WGS) entry which is preliminary data.</text>
</comment>
<feature type="binding site" description="axial binding residue" evidence="3">
    <location>
        <position position="398"/>
    </location>
    <ligand>
        <name>heme</name>
        <dbReference type="ChEBI" id="CHEBI:30413"/>
    </ligand>
    <ligandPart>
        <name>Fe</name>
        <dbReference type="ChEBI" id="CHEBI:18248"/>
    </ligandPart>
</feature>
<evidence type="ECO:0000313" key="5">
    <source>
        <dbReference type="EMBL" id="KNB54026.1"/>
    </source>
</evidence>
<evidence type="ECO:0000256" key="3">
    <source>
        <dbReference type="PIRSR" id="PIRSR602401-1"/>
    </source>
</evidence>
<dbReference type="OrthoDB" id="4746309at2"/>
<dbReference type="GO" id="GO:0016705">
    <property type="term" value="F:oxidoreductase activity, acting on paired donors, with incorporation or reduction of molecular oxygen"/>
    <property type="evidence" value="ECO:0007669"/>
    <property type="project" value="InterPro"/>
</dbReference>
<dbReference type="AlphaFoldDB" id="A0A0K9XLP1"/>
<dbReference type="InterPro" id="IPR036396">
    <property type="entry name" value="Cyt_P450_sf"/>
</dbReference>
<dbReference type="PATRIC" id="fig|1678637.3.peg.1218"/>
<proteinExistence type="inferred from homology"/>
<dbReference type="PRINTS" id="PR00385">
    <property type="entry name" value="P450"/>
</dbReference>
<keyword evidence="3 4" id="KW-0349">Heme</keyword>
<evidence type="ECO:0000256" key="4">
    <source>
        <dbReference type="RuleBase" id="RU000461"/>
    </source>
</evidence>
<sequence length="456" mass="50057">MPSPSPAIDRAHAVSLHRVLREVVRGGPLGLVEGVGRQAQGAVVRLELGPFRPLLVTHPDHVRHVLRDAAENYVRGAAMWDALGRLTGRGIAGEGPEWLASRDVLCKGMSGGYLRRTGEGIAASVGRAVEELAGRARERPVDAVVEMTRLVHRVINPVFFGSRIGPAQCDRLGREVATALGSLLWRMAMPFVPHRVPMPGDRAFLRATRTLNRTLSPVIERARRQGGGGPDLMSGLLRGRGPDGRPLGDEHVRQDIVALFVAGSESSALTLTWAWVMLARHPDVAARVRREADDVLAGGPPRPGHARQLVFTRRVMAEVMRLYAMAWAVPRVARRDDMLGRVPVPAGTTLVLSPYLTHRLPEFWPDPLRFDPARFEKRAVRERHPLAYLPFGDGLHQCVGQAFFLMESVLVLATVLSRYDVRVSCADPRPRLAVALPPRGRVGLTLTPRGQGRQNC</sequence>
<dbReference type="GO" id="GO:0005506">
    <property type="term" value="F:iron ion binding"/>
    <property type="evidence" value="ECO:0007669"/>
    <property type="project" value="InterPro"/>
</dbReference>
<keyword evidence="3 4" id="KW-0408">Iron</keyword>
<comment type="similarity">
    <text evidence="2 4">Belongs to the cytochrome P450 family.</text>
</comment>
<keyword evidence="6" id="KW-1185">Reference proteome</keyword>
<keyword evidence="4" id="KW-0560">Oxidoreductase</keyword>
<dbReference type="InterPro" id="IPR001128">
    <property type="entry name" value="Cyt_P450"/>
</dbReference>
<dbReference type="PANTHER" id="PTHR24305:SF166">
    <property type="entry name" value="CYTOCHROME P450 12A4, MITOCHONDRIAL-RELATED"/>
    <property type="match status" value="1"/>
</dbReference>
<evidence type="ECO:0000313" key="6">
    <source>
        <dbReference type="Proteomes" id="UP000037288"/>
    </source>
</evidence>
<gene>
    <name evidence="5" type="ORF">AC230_05620</name>
</gene>
<dbReference type="GO" id="GO:0004497">
    <property type="term" value="F:monooxygenase activity"/>
    <property type="evidence" value="ECO:0007669"/>
    <property type="project" value="UniProtKB-KW"/>
</dbReference>
<dbReference type="InterPro" id="IPR050121">
    <property type="entry name" value="Cytochrome_P450_monoxygenase"/>
</dbReference>
<dbReference type="GO" id="GO:0020037">
    <property type="term" value="F:heme binding"/>
    <property type="evidence" value="ECO:0007669"/>
    <property type="project" value="InterPro"/>
</dbReference>
<reference evidence="6" key="1">
    <citation type="submission" date="2015-07" db="EMBL/GenBank/DDBJ databases">
        <title>Draft genome sequence of Streptomyces sp. CMAA 1322, a bacterium isolated from Caatinga biome, from dry forest semiarid of Brazil.</title>
        <authorList>
            <person name="Santos S.N."/>
            <person name="Gacesa R."/>
            <person name="Taketani R.G."/>
            <person name="Long P.F."/>
            <person name="Melo I.S."/>
        </authorList>
    </citation>
    <scope>NUCLEOTIDE SEQUENCE [LARGE SCALE GENOMIC DNA]</scope>
    <source>
        <strain evidence="6">CMAA 1322</strain>
    </source>
</reference>
<keyword evidence="4" id="KW-0503">Monooxygenase</keyword>